<accession>A0A845QPM9</accession>
<proteinExistence type="predicted"/>
<protein>
    <submittedName>
        <fullName evidence="1">Uncharacterized protein</fullName>
    </submittedName>
</protein>
<organism evidence="1 2">
    <name type="scientific">Anaerotruncus colihominis</name>
    <dbReference type="NCBI Taxonomy" id="169435"/>
    <lineage>
        <taxon>Bacteria</taxon>
        <taxon>Bacillati</taxon>
        <taxon>Bacillota</taxon>
        <taxon>Clostridia</taxon>
        <taxon>Eubacteriales</taxon>
        <taxon>Oscillospiraceae</taxon>
        <taxon>Anaerotruncus</taxon>
    </lineage>
</organism>
<evidence type="ECO:0000313" key="1">
    <source>
        <dbReference type="EMBL" id="NBH61988.1"/>
    </source>
</evidence>
<dbReference type="EMBL" id="QXWK01000018">
    <property type="protein sequence ID" value="NBH61988.1"/>
    <property type="molecule type" value="Genomic_DNA"/>
</dbReference>
<name>A0A845QPM9_9FIRM</name>
<comment type="caution">
    <text evidence="1">The sequence shown here is derived from an EMBL/GenBank/DDBJ whole genome shotgun (WGS) entry which is preliminary data.</text>
</comment>
<gene>
    <name evidence="1" type="ORF">D0435_10025</name>
</gene>
<reference evidence="1 2" key="1">
    <citation type="submission" date="2018-08" db="EMBL/GenBank/DDBJ databases">
        <title>Murine metabolic-syndrome-specific gut microbial biobank.</title>
        <authorList>
            <person name="Liu C."/>
        </authorList>
    </citation>
    <scope>NUCLEOTIDE SEQUENCE [LARGE SCALE GENOMIC DNA]</scope>
    <source>
        <strain evidence="1 2">28</strain>
    </source>
</reference>
<dbReference type="Proteomes" id="UP000446866">
    <property type="component" value="Unassembled WGS sequence"/>
</dbReference>
<dbReference type="RefSeq" id="WP_160202272.1">
    <property type="nucleotide sequence ID" value="NZ_QXWK01000018.1"/>
</dbReference>
<dbReference type="AlphaFoldDB" id="A0A845QPM9"/>
<keyword evidence="2" id="KW-1185">Reference proteome</keyword>
<sequence>MLNKEKYASKIIEIAIEGSSIGMVNGKITPCDDIGCNECDWYVLDCDALLKEWANSEYAELPKITPKEKQLLELVETGWIARDYDSSLWWFRNKPIKNDYGKCWEYDCDGFIGLYILSTFGVNFEFITWSDEEPWSVEDLLKLEVEEC</sequence>
<evidence type="ECO:0000313" key="2">
    <source>
        <dbReference type="Proteomes" id="UP000446866"/>
    </source>
</evidence>